<protein>
    <recommendedName>
        <fullName evidence="9">Bifunctional protein FolD</fullName>
    </recommendedName>
    <domain>
        <recommendedName>
            <fullName evidence="9">Methylenetetrahydrofolate dehydrogenase</fullName>
            <ecNumber evidence="9">1.5.1.5</ecNumber>
        </recommendedName>
    </domain>
    <domain>
        <recommendedName>
            <fullName evidence="9">Methenyltetrahydrofolate cyclohydrolase</fullName>
            <ecNumber evidence="9">3.5.4.9</ecNumber>
        </recommendedName>
    </domain>
</protein>
<dbReference type="InterPro" id="IPR020630">
    <property type="entry name" value="THF_DH/CycHdrlase_cat_dom"/>
</dbReference>
<comment type="function">
    <text evidence="9">Catalyzes the oxidation of 5,10-methylenetetrahydrofolate to 5,10-methenyltetrahydrofolate and then the hydrolysis of 5,10-methenyltetrahydrofolate to 10-formyltetrahydrofolate.</text>
</comment>
<dbReference type="Proteomes" id="UP000176300">
    <property type="component" value="Unassembled WGS sequence"/>
</dbReference>
<comment type="caution">
    <text evidence="12">The sequence shown here is derived from an EMBL/GenBank/DDBJ whole genome shotgun (WGS) entry which is preliminary data.</text>
</comment>
<evidence type="ECO:0000256" key="6">
    <source>
        <dbReference type="ARBA" id="ARBA00023002"/>
    </source>
</evidence>
<dbReference type="SUPFAM" id="SSF53223">
    <property type="entry name" value="Aminoacid dehydrogenase-like, N-terminal domain"/>
    <property type="match status" value="2"/>
</dbReference>
<feature type="domain" description="Tetrahydrofolate dehydrogenase/cyclohydrolase catalytic" evidence="10">
    <location>
        <begin position="5"/>
        <end position="89"/>
    </location>
</feature>
<dbReference type="CDD" id="cd01080">
    <property type="entry name" value="NAD_bind_m-THF_DH_Cyclohyd"/>
    <property type="match status" value="1"/>
</dbReference>
<keyword evidence="3 9" id="KW-0658">Purine biosynthesis</keyword>
<evidence type="ECO:0000256" key="9">
    <source>
        <dbReference type="HAMAP-Rule" id="MF_01576"/>
    </source>
</evidence>
<dbReference type="Gene3D" id="3.40.50.720">
    <property type="entry name" value="NAD(P)-binding Rossmann-like Domain"/>
    <property type="match status" value="1"/>
</dbReference>
<dbReference type="GO" id="GO:0035999">
    <property type="term" value="P:tetrahydrofolate interconversion"/>
    <property type="evidence" value="ECO:0007669"/>
    <property type="project" value="UniProtKB-UniRule"/>
</dbReference>
<keyword evidence="7 9" id="KW-0486">Methionine biosynthesis</keyword>
<evidence type="ECO:0000259" key="11">
    <source>
        <dbReference type="Pfam" id="PF02882"/>
    </source>
</evidence>
<dbReference type="PROSITE" id="PS00767">
    <property type="entry name" value="THF_DHG_CYH_2"/>
    <property type="match status" value="1"/>
</dbReference>
<keyword evidence="8 9" id="KW-0511">Multifunctional enzyme</keyword>
<evidence type="ECO:0000259" key="10">
    <source>
        <dbReference type="Pfam" id="PF00763"/>
    </source>
</evidence>
<dbReference type="SUPFAM" id="SSF51735">
    <property type="entry name" value="NAD(P)-binding Rossmann-fold domains"/>
    <property type="match status" value="1"/>
</dbReference>
<evidence type="ECO:0000256" key="1">
    <source>
        <dbReference type="ARBA" id="ARBA00004777"/>
    </source>
</evidence>
<dbReference type="InterPro" id="IPR036291">
    <property type="entry name" value="NAD(P)-bd_dom_sf"/>
</dbReference>
<evidence type="ECO:0000256" key="8">
    <source>
        <dbReference type="ARBA" id="ARBA00023268"/>
    </source>
</evidence>
<evidence type="ECO:0000256" key="2">
    <source>
        <dbReference type="ARBA" id="ARBA00022563"/>
    </source>
</evidence>
<dbReference type="AlphaFoldDB" id="A0A1F6NHJ1"/>
<dbReference type="InterPro" id="IPR020867">
    <property type="entry name" value="THF_DH/CycHdrlase_CS"/>
</dbReference>
<keyword evidence="2 9" id="KW-0554">One-carbon metabolism</keyword>
<gene>
    <name evidence="9" type="primary">folD</name>
    <name evidence="12" type="ORF">A2373_00020</name>
</gene>
<dbReference type="UniPathway" id="UPA00193"/>
<dbReference type="InterPro" id="IPR020631">
    <property type="entry name" value="THF_DH/CycHdrlase_NAD-bd_dom"/>
</dbReference>
<keyword evidence="5 9" id="KW-0521">NADP</keyword>
<comment type="similarity">
    <text evidence="9">Belongs to the tetrahydrofolate dehydrogenase/cyclohydrolase family.</text>
</comment>
<evidence type="ECO:0000313" key="12">
    <source>
        <dbReference type="EMBL" id="OGH83349.1"/>
    </source>
</evidence>
<dbReference type="PANTHER" id="PTHR48099:SF5">
    <property type="entry name" value="C-1-TETRAHYDROFOLATE SYNTHASE, CYTOPLASMIC"/>
    <property type="match status" value="1"/>
</dbReference>
<dbReference type="InterPro" id="IPR000672">
    <property type="entry name" value="THF_DH/CycHdrlase"/>
</dbReference>
<dbReference type="Gene3D" id="3.40.50.10860">
    <property type="entry name" value="Leucine Dehydrogenase, chain A, domain 1"/>
    <property type="match status" value="2"/>
</dbReference>
<dbReference type="GO" id="GO:0006164">
    <property type="term" value="P:purine nucleotide biosynthetic process"/>
    <property type="evidence" value="ECO:0007669"/>
    <property type="project" value="UniProtKB-KW"/>
</dbReference>
<comment type="catalytic activity">
    <reaction evidence="9">
        <text>(6R)-5,10-methylene-5,6,7,8-tetrahydrofolate + NADP(+) = (6R)-5,10-methenyltetrahydrofolate + NADPH</text>
        <dbReference type="Rhea" id="RHEA:22812"/>
        <dbReference type="ChEBI" id="CHEBI:15636"/>
        <dbReference type="ChEBI" id="CHEBI:57455"/>
        <dbReference type="ChEBI" id="CHEBI:57783"/>
        <dbReference type="ChEBI" id="CHEBI:58349"/>
        <dbReference type="EC" id="1.5.1.5"/>
    </reaction>
</comment>
<dbReference type="EMBL" id="MFQS01000015">
    <property type="protein sequence ID" value="OGH83349.1"/>
    <property type="molecule type" value="Genomic_DNA"/>
</dbReference>
<accession>A0A1F6NHJ1</accession>
<name>A0A1F6NHJ1_9BACT</name>
<dbReference type="PANTHER" id="PTHR48099">
    <property type="entry name" value="C-1-TETRAHYDROFOLATE SYNTHASE, CYTOPLASMIC-RELATED"/>
    <property type="match status" value="1"/>
</dbReference>
<comment type="subunit">
    <text evidence="9">Homodimer.</text>
</comment>
<dbReference type="GO" id="GO:0000105">
    <property type="term" value="P:L-histidine biosynthetic process"/>
    <property type="evidence" value="ECO:0007669"/>
    <property type="project" value="UniProtKB-KW"/>
</dbReference>
<keyword evidence="9" id="KW-0368">Histidine biosynthesis</keyword>
<comment type="caution">
    <text evidence="9">Lacks conserved residue(s) required for the propagation of feature annotation.</text>
</comment>
<evidence type="ECO:0000256" key="3">
    <source>
        <dbReference type="ARBA" id="ARBA00022755"/>
    </source>
</evidence>
<feature type="domain" description="Tetrahydrofolate dehydrogenase/cyclohydrolase NAD(P)-binding" evidence="11">
    <location>
        <begin position="173"/>
        <end position="311"/>
    </location>
</feature>
<keyword evidence="4 9" id="KW-0378">Hydrolase</keyword>
<dbReference type="GO" id="GO:0005829">
    <property type="term" value="C:cytosol"/>
    <property type="evidence" value="ECO:0007669"/>
    <property type="project" value="TreeGrafter"/>
</dbReference>
<feature type="binding site" evidence="9">
    <location>
        <begin position="199"/>
        <end position="201"/>
    </location>
    <ligand>
        <name>NADP(+)</name>
        <dbReference type="ChEBI" id="CHEBI:58349"/>
    </ligand>
</feature>
<evidence type="ECO:0000313" key="13">
    <source>
        <dbReference type="Proteomes" id="UP000176300"/>
    </source>
</evidence>
<organism evidence="12 13">
    <name type="scientific">Candidatus Magasanikbacteria bacterium RIFOXYB1_FULL_40_15</name>
    <dbReference type="NCBI Taxonomy" id="1798697"/>
    <lineage>
        <taxon>Bacteria</taxon>
        <taxon>Candidatus Magasanikiibacteriota</taxon>
    </lineage>
</organism>
<dbReference type="Pfam" id="PF00763">
    <property type="entry name" value="THF_DHG_CYH"/>
    <property type="match status" value="1"/>
</dbReference>
<evidence type="ECO:0000256" key="4">
    <source>
        <dbReference type="ARBA" id="ARBA00022801"/>
    </source>
</evidence>
<dbReference type="GO" id="GO:0004477">
    <property type="term" value="F:methenyltetrahydrofolate cyclohydrolase activity"/>
    <property type="evidence" value="ECO:0007669"/>
    <property type="project" value="UniProtKB-UniRule"/>
</dbReference>
<feature type="binding site" evidence="9">
    <location>
        <position position="265"/>
    </location>
    <ligand>
        <name>NADP(+)</name>
        <dbReference type="ChEBI" id="CHEBI:58349"/>
    </ligand>
</feature>
<comment type="pathway">
    <text evidence="1 9">One-carbon metabolism; tetrahydrofolate interconversion.</text>
</comment>
<reference evidence="12 13" key="1">
    <citation type="journal article" date="2016" name="Nat. Commun.">
        <title>Thousands of microbial genomes shed light on interconnected biogeochemical processes in an aquifer system.</title>
        <authorList>
            <person name="Anantharaman K."/>
            <person name="Brown C.T."/>
            <person name="Hug L.A."/>
            <person name="Sharon I."/>
            <person name="Castelle C.J."/>
            <person name="Probst A.J."/>
            <person name="Thomas B.C."/>
            <person name="Singh A."/>
            <person name="Wilkins M.J."/>
            <person name="Karaoz U."/>
            <person name="Brodie E.L."/>
            <person name="Williams K.H."/>
            <person name="Hubbard S.S."/>
            <person name="Banfield J.F."/>
        </authorList>
    </citation>
    <scope>NUCLEOTIDE SEQUENCE [LARGE SCALE GENOMIC DNA]</scope>
</reference>
<keyword evidence="6 9" id="KW-0560">Oxidoreductase</keyword>
<dbReference type="PRINTS" id="PR00085">
    <property type="entry name" value="THFDHDRGNASE"/>
</dbReference>
<evidence type="ECO:0000256" key="7">
    <source>
        <dbReference type="ARBA" id="ARBA00023167"/>
    </source>
</evidence>
<dbReference type="GO" id="GO:0004488">
    <property type="term" value="F:methylenetetrahydrofolate dehydrogenase (NADP+) activity"/>
    <property type="evidence" value="ECO:0007669"/>
    <property type="project" value="UniProtKB-UniRule"/>
</dbReference>
<dbReference type="EC" id="1.5.1.5" evidence="9"/>
<keyword evidence="9" id="KW-0028">Amino-acid biosynthesis</keyword>
<dbReference type="HAMAP" id="MF_01576">
    <property type="entry name" value="THF_DHG_CYH"/>
    <property type="match status" value="1"/>
</dbReference>
<dbReference type="STRING" id="1798697.A2373_00020"/>
<sequence>MSKLINGKLIAEKIEKGLAKKTAKLKKQGITPKLVVVLVGNDKPSLKYVEKKRLLAKKIGVDFELKKFKKNITTAELKAEIQKIQKDKSRTFQQATKTELKNFSNALSSPRQTMRYSKKVRDKSISGMIVQLPLPETIDKKIILDAVNPNIDVDCLNSSNQNKLAQGKAVFLPPTPAAIMEILKYLKVKLKNKKIAVIGKGILVGKPVAEILNKKGCQIKICDSKTPDIKEICLDSDIIIVGVGKKHLITKDMVHKKSIVIDAGTVVINKKMYGGVDYKNVSKIAKYTTPVPGGVGPITVACLLKNTIENAQ</sequence>
<dbReference type="Pfam" id="PF02882">
    <property type="entry name" value="THF_DHG_CYH_C"/>
    <property type="match status" value="1"/>
</dbReference>
<dbReference type="GO" id="GO:0009086">
    <property type="term" value="P:methionine biosynthetic process"/>
    <property type="evidence" value="ECO:0007669"/>
    <property type="project" value="UniProtKB-KW"/>
</dbReference>
<proteinExistence type="inferred from homology"/>
<dbReference type="EC" id="3.5.4.9" evidence="9"/>
<comment type="catalytic activity">
    <reaction evidence="9">
        <text>(6R)-5,10-methenyltetrahydrofolate + H2O = (6R)-10-formyltetrahydrofolate + H(+)</text>
        <dbReference type="Rhea" id="RHEA:23700"/>
        <dbReference type="ChEBI" id="CHEBI:15377"/>
        <dbReference type="ChEBI" id="CHEBI:15378"/>
        <dbReference type="ChEBI" id="CHEBI:57455"/>
        <dbReference type="ChEBI" id="CHEBI:195366"/>
        <dbReference type="EC" id="3.5.4.9"/>
    </reaction>
</comment>
<dbReference type="InterPro" id="IPR046346">
    <property type="entry name" value="Aminoacid_DH-like_N_sf"/>
</dbReference>
<evidence type="ECO:0000256" key="5">
    <source>
        <dbReference type="ARBA" id="ARBA00022857"/>
    </source>
</evidence>